<dbReference type="STRING" id="1121279.SAMN02745887_01390"/>
<name>A0A1K2HE54_9NEIS</name>
<feature type="compositionally biased region" description="Basic and acidic residues" evidence="1">
    <location>
        <begin position="1"/>
        <end position="12"/>
    </location>
</feature>
<dbReference type="RefSeq" id="WP_072427928.1">
    <property type="nucleotide sequence ID" value="NZ_FPKR01000005.1"/>
</dbReference>
<dbReference type="EMBL" id="FPKR01000005">
    <property type="protein sequence ID" value="SFZ74925.1"/>
    <property type="molecule type" value="Genomic_DNA"/>
</dbReference>
<evidence type="ECO:0000256" key="1">
    <source>
        <dbReference type="SAM" id="MobiDB-lite"/>
    </source>
</evidence>
<evidence type="ECO:0000313" key="3">
    <source>
        <dbReference type="Proteomes" id="UP000186513"/>
    </source>
</evidence>
<dbReference type="Proteomes" id="UP000186513">
    <property type="component" value="Unassembled WGS sequence"/>
</dbReference>
<gene>
    <name evidence="2" type="ORF">SAMN02745887_01390</name>
</gene>
<protein>
    <submittedName>
        <fullName evidence="2">Uncharacterized protein</fullName>
    </submittedName>
</protein>
<reference evidence="2 3" key="1">
    <citation type="submission" date="2016-11" db="EMBL/GenBank/DDBJ databases">
        <authorList>
            <person name="Jaros S."/>
            <person name="Januszkiewicz K."/>
            <person name="Wedrychowicz H."/>
        </authorList>
    </citation>
    <scope>NUCLEOTIDE SEQUENCE [LARGE SCALE GENOMIC DNA]</scope>
    <source>
        <strain evidence="2 3">DSM 18899</strain>
    </source>
</reference>
<feature type="region of interest" description="Disordered" evidence="1">
    <location>
        <begin position="1"/>
        <end position="63"/>
    </location>
</feature>
<proteinExistence type="predicted"/>
<dbReference type="AlphaFoldDB" id="A0A1K2HE54"/>
<accession>A0A1K2HE54</accession>
<organism evidence="2 3">
    <name type="scientific">Chitinimonas taiwanensis DSM 18899</name>
    <dbReference type="NCBI Taxonomy" id="1121279"/>
    <lineage>
        <taxon>Bacteria</taxon>
        <taxon>Pseudomonadati</taxon>
        <taxon>Pseudomonadota</taxon>
        <taxon>Betaproteobacteria</taxon>
        <taxon>Neisseriales</taxon>
        <taxon>Chitinibacteraceae</taxon>
        <taxon>Chitinimonas</taxon>
    </lineage>
</organism>
<keyword evidence="3" id="KW-1185">Reference proteome</keyword>
<sequence length="99" mass="11102">MAKQAEDRKTLELPDLPKLPGKRGPKPLGEKPMTAAERKRRSRQNQRQAGFTGGATGRVPAQLNVEVEELLLRRLRRAAEAEGVPMRQVLERLLEQLPA</sequence>
<evidence type="ECO:0000313" key="2">
    <source>
        <dbReference type="EMBL" id="SFZ74925.1"/>
    </source>
</evidence>